<dbReference type="Pfam" id="PF00436">
    <property type="entry name" value="SSB"/>
    <property type="match status" value="1"/>
</dbReference>
<dbReference type="PIRSF" id="PIRSF002070">
    <property type="entry name" value="SSB"/>
    <property type="match status" value="1"/>
</dbReference>
<protein>
    <recommendedName>
        <fullName evidence="3 4">Single-stranded DNA-binding protein</fullName>
        <shortName evidence="3">SSB</shortName>
    </recommendedName>
</protein>
<evidence type="ECO:0000313" key="6">
    <source>
        <dbReference type="EMBL" id="MEK0085153.1"/>
    </source>
</evidence>
<dbReference type="InterPro" id="IPR000424">
    <property type="entry name" value="Primosome_PriB/ssb"/>
</dbReference>
<dbReference type="PANTHER" id="PTHR10302:SF27">
    <property type="entry name" value="SINGLE-STRANDED DNA-BINDING PROTEIN"/>
    <property type="match status" value="1"/>
</dbReference>
<dbReference type="InterPro" id="IPR011344">
    <property type="entry name" value="ssDNA-bd"/>
</dbReference>
<feature type="region of interest" description="Disordered" evidence="5">
    <location>
        <begin position="105"/>
        <end position="132"/>
    </location>
</feature>
<evidence type="ECO:0000256" key="3">
    <source>
        <dbReference type="HAMAP-Rule" id="MF_00984"/>
    </source>
</evidence>
<comment type="subunit">
    <text evidence="3">Homotetramer.</text>
</comment>
<reference evidence="6 7" key="1">
    <citation type="submission" date="2024-01" db="EMBL/GenBank/DDBJ databases">
        <title>Multi-omics insights into the function and evolution of sodium benzoate biodegradation pathways in Benzoatithermus flavus gen. nov., sp. nov. from hot spring.</title>
        <authorList>
            <person name="Hu C.-J."/>
            <person name="Li W.-J."/>
        </authorList>
    </citation>
    <scope>NUCLEOTIDE SEQUENCE [LARGE SCALE GENOMIC DNA]</scope>
    <source>
        <strain evidence="6 7">SYSU G07066</strain>
    </source>
</reference>
<dbReference type="HAMAP" id="MF_00984">
    <property type="entry name" value="SSB"/>
    <property type="match status" value="1"/>
</dbReference>
<dbReference type="SUPFAM" id="SSF50249">
    <property type="entry name" value="Nucleic acid-binding proteins"/>
    <property type="match status" value="1"/>
</dbReference>
<dbReference type="RefSeq" id="WP_418161000.1">
    <property type="nucleotide sequence ID" value="NZ_JBBLZC010000022.1"/>
</dbReference>
<name>A0ABU8XVD0_9PROT</name>
<comment type="caution">
    <text evidence="6">The sequence shown here is derived from an EMBL/GenBank/DDBJ whole genome shotgun (WGS) entry which is preliminary data.</text>
</comment>
<feature type="short sequence motif" description="Important for interaction with partner proteins" evidence="3">
    <location>
        <begin position="127"/>
        <end position="132"/>
    </location>
</feature>
<keyword evidence="1 3" id="KW-0238">DNA-binding</keyword>
<dbReference type="GO" id="GO:0003677">
    <property type="term" value="F:DNA binding"/>
    <property type="evidence" value="ECO:0007669"/>
    <property type="project" value="UniProtKB-KW"/>
</dbReference>
<evidence type="ECO:0000256" key="1">
    <source>
        <dbReference type="ARBA" id="ARBA00023125"/>
    </source>
</evidence>
<proteinExistence type="inferred from homology"/>
<organism evidence="6 7">
    <name type="scientific">Benzoatithermus flavus</name>
    <dbReference type="NCBI Taxonomy" id="3108223"/>
    <lineage>
        <taxon>Bacteria</taxon>
        <taxon>Pseudomonadati</taxon>
        <taxon>Pseudomonadota</taxon>
        <taxon>Alphaproteobacteria</taxon>
        <taxon>Geminicoccales</taxon>
        <taxon>Geminicoccaceae</taxon>
        <taxon>Benzoatithermus</taxon>
    </lineage>
</organism>
<dbReference type="InterPro" id="IPR012340">
    <property type="entry name" value="NA-bd_OB-fold"/>
</dbReference>
<dbReference type="PROSITE" id="PS50935">
    <property type="entry name" value="SSB"/>
    <property type="match status" value="1"/>
</dbReference>
<dbReference type="CDD" id="cd04496">
    <property type="entry name" value="SSB_OBF"/>
    <property type="match status" value="1"/>
</dbReference>
<keyword evidence="3" id="KW-0227">DNA damage</keyword>
<keyword evidence="3" id="KW-0235">DNA replication</keyword>
<dbReference type="NCBIfam" id="TIGR00621">
    <property type="entry name" value="ssb"/>
    <property type="match status" value="1"/>
</dbReference>
<dbReference type="EMBL" id="JBBLZC010000022">
    <property type="protein sequence ID" value="MEK0085153.1"/>
    <property type="molecule type" value="Genomic_DNA"/>
</dbReference>
<evidence type="ECO:0000313" key="7">
    <source>
        <dbReference type="Proteomes" id="UP001375743"/>
    </source>
</evidence>
<keyword evidence="7" id="KW-1185">Reference proteome</keyword>
<evidence type="ECO:0000256" key="5">
    <source>
        <dbReference type="SAM" id="MobiDB-lite"/>
    </source>
</evidence>
<dbReference type="Proteomes" id="UP001375743">
    <property type="component" value="Unassembled WGS sequence"/>
</dbReference>
<comment type="function">
    <text evidence="3">Plays an important role in DNA replication, recombination and repair. Binds to ssDNA and to an array of partner proteins to recruit them to their sites of action during DNA metabolism.</text>
</comment>
<keyword evidence="2 3" id="KW-0233">DNA recombination</keyword>
<comment type="caution">
    <text evidence="3">Lacks conserved residue(s) required for the propagation of feature annotation.</text>
</comment>
<evidence type="ECO:0000256" key="4">
    <source>
        <dbReference type="PIRNR" id="PIRNR002070"/>
    </source>
</evidence>
<evidence type="ECO:0000256" key="2">
    <source>
        <dbReference type="ARBA" id="ARBA00023172"/>
    </source>
</evidence>
<sequence length="132" mass="15129">MNKVLLFGRLGRDPEIRVTADNIKVCHINLATTERFKDKNGEWQEGTEWHRVVAFGRTAENCEQYLSKGREILVEGRLRTREWEDQTGGKRWTTEVVASNITFASKGTHAEDGRNGGRNGRTDDHLDEEIPF</sequence>
<keyword evidence="3" id="KW-0234">DNA repair</keyword>
<gene>
    <name evidence="6" type="primary">ssb</name>
    <name evidence="6" type="ORF">U1T56_18525</name>
</gene>
<dbReference type="Gene3D" id="2.40.50.140">
    <property type="entry name" value="Nucleic acid-binding proteins"/>
    <property type="match status" value="1"/>
</dbReference>
<accession>A0ABU8XVD0</accession>
<dbReference type="PANTHER" id="PTHR10302">
    <property type="entry name" value="SINGLE-STRANDED DNA-BINDING PROTEIN"/>
    <property type="match status" value="1"/>
</dbReference>
<feature type="compositionally biased region" description="Basic and acidic residues" evidence="5">
    <location>
        <begin position="108"/>
        <end position="124"/>
    </location>
</feature>